<evidence type="ECO:0000313" key="1">
    <source>
        <dbReference type="EMBL" id="JAH19255.1"/>
    </source>
</evidence>
<proteinExistence type="predicted"/>
<dbReference type="EMBL" id="GBXM01089322">
    <property type="protein sequence ID" value="JAH19255.1"/>
    <property type="molecule type" value="Transcribed_RNA"/>
</dbReference>
<sequence length="32" mass="3623">MMTVKSEANTVPHCFNYAQSHAHFIEKASTNK</sequence>
<reference evidence="1" key="1">
    <citation type="submission" date="2014-11" db="EMBL/GenBank/DDBJ databases">
        <authorList>
            <person name="Amaro Gonzalez C."/>
        </authorList>
    </citation>
    <scope>NUCLEOTIDE SEQUENCE</scope>
</reference>
<reference evidence="1" key="2">
    <citation type="journal article" date="2015" name="Fish Shellfish Immunol.">
        <title>Early steps in the European eel (Anguilla anguilla)-Vibrio vulnificus interaction in the gills: Role of the RtxA13 toxin.</title>
        <authorList>
            <person name="Callol A."/>
            <person name="Pajuelo D."/>
            <person name="Ebbesson L."/>
            <person name="Teles M."/>
            <person name="MacKenzie S."/>
            <person name="Amaro C."/>
        </authorList>
    </citation>
    <scope>NUCLEOTIDE SEQUENCE</scope>
</reference>
<organism evidence="1">
    <name type="scientific">Anguilla anguilla</name>
    <name type="common">European freshwater eel</name>
    <name type="synonym">Muraena anguilla</name>
    <dbReference type="NCBI Taxonomy" id="7936"/>
    <lineage>
        <taxon>Eukaryota</taxon>
        <taxon>Metazoa</taxon>
        <taxon>Chordata</taxon>
        <taxon>Craniata</taxon>
        <taxon>Vertebrata</taxon>
        <taxon>Euteleostomi</taxon>
        <taxon>Actinopterygii</taxon>
        <taxon>Neopterygii</taxon>
        <taxon>Teleostei</taxon>
        <taxon>Anguilliformes</taxon>
        <taxon>Anguillidae</taxon>
        <taxon>Anguilla</taxon>
    </lineage>
</organism>
<accession>A0A0E9QSN2</accession>
<name>A0A0E9QSN2_ANGAN</name>
<protein>
    <submittedName>
        <fullName evidence="1">Uncharacterized protein</fullName>
    </submittedName>
</protein>
<dbReference type="AlphaFoldDB" id="A0A0E9QSN2"/>